<reference evidence="1 2" key="1">
    <citation type="journal article" date="2022" name="bioRxiv">
        <title>Genomics of Preaxostyla Flagellates Illuminates Evolutionary Transitions and the Path Towards Mitochondrial Loss.</title>
        <authorList>
            <person name="Novak L.V.F."/>
            <person name="Treitli S.C."/>
            <person name="Pyrih J."/>
            <person name="Halakuc P."/>
            <person name="Pipaliya S.V."/>
            <person name="Vacek V."/>
            <person name="Brzon O."/>
            <person name="Soukal P."/>
            <person name="Eme L."/>
            <person name="Dacks J.B."/>
            <person name="Karnkowska A."/>
            <person name="Elias M."/>
            <person name="Hampl V."/>
        </authorList>
    </citation>
    <scope>NUCLEOTIDE SEQUENCE [LARGE SCALE GENOMIC DNA]</scope>
    <source>
        <strain evidence="1">NAU3</strain>
        <tissue evidence="1">Gut</tissue>
    </source>
</reference>
<evidence type="ECO:0000313" key="2">
    <source>
        <dbReference type="Proteomes" id="UP001281761"/>
    </source>
</evidence>
<name>A0ABQ9XVY7_9EUKA</name>
<proteinExistence type="predicted"/>
<protein>
    <submittedName>
        <fullName evidence="1">Uncharacterized protein</fullName>
    </submittedName>
</protein>
<organism evidence="1 2">
    <name type="scientific">Blattamonas nauphoetae</name>
    <dbReference type="NCBI Taxonomy" id="2049346"/>
    <lineage>
        <taxon>Eukaryota</taxon>
        <taxon>Metamonada</taxon>
        <taxon>Preaxostyla</taxon>
        <taxon>Oxymonadida</taxon>
        <taxon>Blattamonas</taxon>
    </lineage>
</organism>
<gene>
    <name evidence="1" type="ORF">BLNAU_9484</name>
</gene>
<accession>A0ABQ9XVY7</accession>
<dbReference type="EMBL" id="JARBJD010000065">
    <property type="protein sequence ID" value="KAK2955625.1"/>
    <property type="molecule type" value="Genomic_DNA"/>
</dbReference>
<sequence>MKHLLDAADIIIQSVDKLINNQHQLLFILNKEEGRGGAFGVHVQADDHASCDAEHDSVAASDTHTTAREVGRNTDEARRADDAAVFDAFSHDPHRWEVGHTAKDADEALCSLFVRLIVSTQSLLSRCKNNQNQLNQLFIMSY</sequence>
<evidence type="ECO:0000313" key="1">
    <source>
        <dbReference type="EMBL" id="KAK2955625.1"/>
    </source>
</evidence>
<keyword evidence="2" id="KW-1185">Reference proteome</keyword>
<dbReference type="Proteomes" id="UP001281761">
    <property type="component" value="Unassembled WGS sequence"/>
</dbReference>
<comment type="caution">
    <text evidence="1">The sequence shown here is derived from an EMBL/GenBank/DDBJ whole genome shotgun (WGS) entry which is preliminary data.</text>
</comment>